<dbReference type="PANTHER" id="PTHR39244:SF5">
    <property type="entry name" value="NATTERIN-3-LIKE"/>
    <property type="match status" value="1"/>
</dbReference>
<sequence>MEVLLPRFIVIGPIDKLDYLSYIRGSQDSDGYLIFSEAEAENPFAKFEVEFSDTDDLVHVRSCQNNKYWERTKNLSITGDPDSQYWITATAGKKEEDQSKESCTLFKFSSVNAAENTVRIQHVQSGCYLYLWRLDSPTYSRCVLANYNVYDENQCDIFTIIDWSSLLILPRYVAFKGDNEKYLCLRYLDGGYSYLQFATEDIGDPTVACEIFATDNGRVRIKQLSNGMFWRRSPNWIWADSDDTSSDNKDTLFRLIKVNDNTIGIVSLGNDHFCKRLSYEGKDNCLNAAVSSVTQEAQLTVEEAVLTREIYSVRYDIDNARVYGETPLVVARTSASNYTQEPSTLEMKLSYTDTNTRTWKTMFSLTLGMKASMELNFPFVAKGEIEVSSEFQSQVEWEKASAFTVVKQDVHTITVPPMKKAIVSLIATQGWCDVPFTFLQRDTLYDGNTVISEVQGGTYTGSNYSSIKFEAKDADLQ</sequence>
<evidence type="ECO:0000313" key="2">
    <source>
        <dbReference type="EMBL" id="KAK8548389.1"/>
    </source>
</evidence>
<dbReference type="CDD" id="cd20216">
    <property type="entry name" value="PFM_HFR-2-like"/>
    <property type="match status" value="1"/>
</dbReference>
<accession>A0ABR2E003</accession>
<name>A0ABR2E003_9ROSI</name>
<evidence type="ECO:0000259" key="1">
    <source>
        <dbReference type="SMART" id="SM00791"/>
    </source>
</evidence>
<dbReference type="SUPFAM" id="SSF50382">
    <property type="entry name" value="Agglutinin"/>
    <property type="match status" value="2"/>
</dbReference>
<comment type="caution">
    <text evidence="2">The sequence shown here is derived from an EMBL/GenBank/DDBJ whole genome shotgun (WGS) entry which is preliminary data.</text>
</comment>
<dbReference type="PANTHER" id="PTHR39244">
    <property type="entry name" value="NATTERIN-4"/>
    <property type="match status" value="1"/>
</dbReference>
<dbReference type="EMBL" id="JBBPBM010000021">
    <property type="protein sequence ID" value="KAK8548389.1"/>
    <property type="molecule type" value="Genomic_DNA"/>
</dbReference>
<dbReference type="InterPro" id="IPR053237">
    <property type="entry name" value="Natterin_C"/>
</dbReference>
<evidence type="ECO:0000313" key="3">
    <source>
        <dbReference type="Proteomes" id="UP001472677"/>
    </source>
</evidence>
<dbReference type="CDD" id="cd00257">
    <property type="entry name" value="beta-trefoil_FSCN-like"/>
    <property type="match status" value="1"/>
</dbReference>
<dbReference type="SMART" id="SM00791">
    <property type="entry name" value="Agglutinin"/>
    <property type="match status" value="2"/>
</dbReference>
<reference evidence="2 3" key="1">
    <citation type="journal article" date="2024" name="G3 (Bethesda)">
        <title>Genome assembly of Hibiscus sabdariffa L. provides insights into metabolisms of medicinal natural products.</title>
        <authorList>
            <person name="Kim T."/>
        </authorList>
    </citation>
    <scope>NUCLEOTIDE SEQUENCE [LARGE SCALE GENOMIC DNA]</scope>
    <source>
        <strain evidence="2">TK-2024</strain>
        <tissue evidence="2">Old leaves</tissue>
    </source>
</reference>
<protein>
    <recommendedName>
        <fullName evidence="1">Agglutinin domain-containing protein</fullName>
    </recommendedName>
</protein>
<dbReference type="InterPro" id="IPR008998">
    <property type="entry name" value="Agglutinin"/>
</dbReference>
<feature type="domain" description="Agglutinin" evidence="1">
    <location>
        <begin position="3"/>
        <end position="162"/>
    </location>
</feature>
<dbReference type="SUPFAM" id="SSF56973">
    <property type="entry name" value="Aerolisin/ETX pore-forming domain"/>
    <property type="match status" value="1"/>
</dbReference>
<dbReference type="Gene3D" id="2.170.15.10">
    <property type="entry name" value="Proaerolysin, chain A, domain 3"/>
    <property type="match status" value="1"/>
</dbReference>
<organism evidence="2 3">
    <name type="scientific">Hibiscus sabdariffa</name>
    <name type="common">roselle</name>
    <dbReference type="NCBI Taxonomy" id="183260"/>
    <lineage>
        <taxon>Eukaryota</taxon>
        <taxon>Viridiplantae</taxon>
        <taxon>Streptophyta</taxon>
        <taxon>Embryophyta</taxon>
        <taxon>Tracheophyta</taxon>
        <taxon>Spermatophyta</taxon>
        <taxon>Magnoliopsida</taxon>
        <taxon>eudicotyledons</taxon>
        <taxon>Gunneridae</taxon>
        <taxon>Pentapetalae</taxon>
        <taxon>rosids</taxon>
        <taxon>malvids</taxon>
        <taxon>Malvales</taxon>
        <taxon>Malvaceae</taxon>
        <taxon>Malvoideae</taxon>
        <taxon>Hibiscus</taxon>
    </lineage>
</organism>
<feature type="domain" description="Agglutinin" evidence="1">
    <location>
        <begin position="167"/>
        <end position="303"/>
    </location>
</feature>
<dbReference type="Proteomes" id="UP001472677">
    <property type="component" value="Unassembled WGS sequence"/>
</dbReference>
<dbReference type="Pfam" id="PF07468">
    <property type="entry name" value="Agglutinin"/>
    <property type="match status" value="2"/>
</dbReference>
<dbReference type="Gene3D" id="2.80.10.50">
    <property type="match status" value="2"/>
</dbReference>
<keyword evidence="3" id="KW-1185">Reference proteome</keyword>
<gene>
    <name evidence="2" type="ORF">V6N12_061303</name>
</gene>
<proteinExistence type="predicted"/>
<dbReference type="InterPro" id="IPR036242">
    <property type="entry name" value="Agglutinin_dom_sf"/>
</dbReference>